<keyword evidence="5" id="KW-1185">Reference proteome</keyword>
<sequence length="300" mass="34160">MALFRITPFFLLVLQHSGTVAVRDTYHTVREGDDIALACEIEDQNQCESTNWDSVVKGRVLGLFKRGHIGKNVNPSVRLLQNCSLLLRRVTAEQKGAYICSENSSTYTQRNIHYLSVVILSQSTQQDRVTYNCSVKDCYHNVTWLNNNNQEVTKDHTDLQMSQYHSFSVCWASVSFKNTSPPSPSHRALKCEIRQRLSTEIFTFFPKFKDLPPTSLTNCSCEETPTTATHTGFFLRHVLLSAGLLALILSVVTVLLYTKVKGSRMSRSHYSRAYAQSSVMYENTREEPSVSIRLQPRYEN</sequence>
<dbReference type="AlphaFoldDB" id="A0AAW0P263"/>
<organism evidence="4 5">
    <name type="scientific">Mugilogobius chulae</name>
    <name type="common">yellowstripe goby</name>
    <dbReference type="NCBI Taxonomy" id="88201"/>
    <lineage>
        <taxon>Eukaryota</taxon>
        <taxon>Metazoa</taxon>
        <taxon>Chordata</taxon>
        <taxon>Craniata</taxon>
        <taxon>Vertebrata</taxon>
        <taxon>Euteleostomi</taxon>
        <taxon>Actinopterygii</taxon>
        <taxon>Neopterygii</taxon>
        <taxon>Teleostei</taxon>
        <taxon>Neoteleostei</taxon>
        <taxon>Acanthomorphata</taxon>
        <taxon>Gobiaria</taxon>
        <taxon>Gobiiformes</taxon>
        <taxon>Gobioidei</taxon>
        <taxon>Gobiidae</taxon>
        <taxon>Gobionellinae</taxon>
        <taxon>Mugilogobius</taxon>
    </lineage>
</organism>
<dbReference type="PANTHER" id="PTHR11422">
    <property type="entry name" value="T-CELL SURFACE GLYCOPROTEIN CD4"/>
    <property type="match status" value="1"/>
</dbReference>
<proteinExistence type="predicted"/>
<reference evidence="5" key="1">
    <citation type="submission" date="2024-04" db="EMBL/GenBank/DDBJ databases">
        <title>Salinicola lusitanus LLJ914,a marine bacterium isolated from the Okinawa Trough.</title>
        <authorList>
            <person name="Li J."/>
        </authorList>
    </citation>
    <scope>NUCLEOTIDE SEQUENCE [LARGE SCALE GENOMIC DNA]</scope>
</reference>
<evidence type="ECO:0000256" key="2">
    <source>
        <dbReference type="SAM" id="SignalP"/>
    </source>
</evidence>
<feature type="domain" description="Ig-like" evidence="3">
    <location>
        <begin position="8"/>
        <end position="113"/>
    </location>
</feature>
<dbReference type="InterPro" id="IPR036179">
    <property type="entry name" value="Ig-like_dom_sf"/>
</dbReference>
<dbReference type="EMBL" id="JBBPFD010000010">
    <property type="protein sequence ID" value="KAK7910105.1"/>
    <property type="molecule type" value="Genomic_DNA"/>
</dbReference>
<dbReference type="SUPFAM" id="SSF48726">
    <property type="entry name" value="Immunoglobulin"/>
    <property type="match status" value="1"/>
</dbReference>
<dbReference type="Gene3D" id="2.60.40.10">
    <property type="entry name" value="Immunoglobulins"/>
    <property type="match status" value="1"/>
</dbReference>
<name>A0AAW0P263_9GOBI</name>
<dbReference type="GO" id="GO:0070374">
    <property type="term" value="P:positive regulation of ERK1 and ERK2 cascade"/>
    <property type="evidence" value="ECO:0007669"/>
    <property type="project" value="TreeGrafter"/>
</dbReference>
<evidence type="ECO:0000259" key="3">
    <source>
        <dbReference type="PROSITE" id="PS50835"/>
    </source>
</evidence>
<dbReference type="PROSITE" id="PS50835">
    <property type="entry name" value="IG_LIKE"/>
    <property type="match status" value="1"/>
</dbReference>
<dbReference type="GO" id="GO:1990782">
    <property type="term" value="F:protein tyrosine kinase binding"/>
    <property type="evidence" value="ECO:0007669"/>
    <property type="project" value="TreeGrafter"/>
</dbReference>
<comment type="caution">
    <text evidence="4">The sequence shown here is derived from an EMBL/GenBank/DDBJ whole genome shotgun (WGS) entry which is preliminary data.</text>
</comment>
<gene>
    <name evidence="4" type="ORF">WMY93_014789</name>
</gene>
<accession>A0AAW0P263</accession>
<dbReference type="GO" id="GO:0042110">
    <property type="term" value="P:T cell activation"/>
    <property type="evidence" value="ECO:0007669"/>
    <property type="project" value="TreeGrafter"/>
</dbReference>
<evidence type="ECO:0000256" key="1">
    <source>
        <dbReference type="SAM" id="Phobius"/>
    </source>
</evidence>
<dbReference type="GO" id="GO:0042289">
    <property type="term" value="F:MHC class II protein binding"/>
    <property type="evidence" value="ECO:0007669"/>
    <property type="project" value="TreeGrafter"/>
</dbReference>
<keyword evidence="2" id="KW-0732">Signal</keyword>
<keyword evidence="1" id="KW-1133">Transmembrane helix</keyword>
<evidence type="ECO:0000313" key="4">
    <source>
        <dbReference type="EMBL" id="KAK7910105.1"/>
    </source>
</evidence>
<keyword evidence="1" id="KW-0472">Membrane</keyword>
<keyword evidence="1" id="KW-0812">Transmembrane</keyword>
<evidence type="ECO:0000313" key="5">
    <source>
        <dbReference type="Proteomes" id="UP001460270"/>
    </source>
</evidence>
<feature type="transmembrane region" description="Helical" evidence="1">
    <location>
        <begin position="234"/>
        <end position="257"/>
    </location>
</feature>
<protein>
    <recommendedName>
        <fullName evidence="3">Ig-like domain-containing protein</fullName>
    </recommendedName>
</protein>
<dbReference type="GO" id="GO:0045121">
    <property type="term" value="C:membrane raft"/>
    <property type="evidence" value="ECO:0007669"/>
    <property type="project" value="TreeGrafter"/>
</dbReference>
<dbReference type="GO" id="GO:0035723">
    <property type="term" value="P:interleukin-15-mediated signaling pathway"/>
    <property type="evidence" value="ECO:0007669"/>
    <property type="project" value="TreeGrafter"/>
</dbReference>
<dbReference type="GO" id="GO:0009897">
    <property type="term" value="C:external side of plasma membrane"/>
    <property type="evidence" value="ECO:0007669"/>
    <property type="project" value="TreeGrafter"/>
</dbReference>
<dbReference type="PANTHER" id="PTHR11422:SF5">
    <property type="entry name" value="DIVERSE IMMUNOGLOBULIN DOMAIN-CONTAINING PROTEIN 1.1 ISOFORM X1-RELATED"/>
    <property type="match status" value="1"/>
</dbReference>
<dbReference type="Proteomes" id="UP001460270">
    <property type="component" value="Unassembled WGS sequence"/>
</dbReference>
<dbReference type="InterPro" id="IPR013783">
    <property type="entry name" value="Ig-like_fold"/>
</dbReference>
<feature type="signal peptide" evidence="2">
    <location>
        <begin position="1"/>
        <end position="21"/>
    </location>
</feature>
<feature type="chain" id="PRO_5043463351" description="Ig-like domain-containing protein" evidence="2">
    <location>
        <begin position="22"/>
        <end position="300"/>
    </location>
</feature>
<dbReference type="InterPro" id="IPR007110">
    <property type="entry name" value="Ig-like_dom"/>
</dbReference>